<dbReference type="RefSeq" id="WP_258389165.1">
    <property type="nucleotide sequence ID" value="NZ_CP091430.1"/>
</dbReference>
<dbReference type="Gene3D" id="1.10.150.240">
    <property type="entry name" value="Putative phosphatase, domain 2"/>
    <property type="match status" value="1"/>
</dbReference>
<dbReference type="NCBIfam" id="TIGR01549">
    <property type="entry name" value="HAD-SF-IA-v1"/>
    <property type="match status" value="1"/>
</dbReference>
<gene>
    <name evidence="1" type="ORF">L1F29_15270</name>
</gene>
<dbReference type="PANTHER" id="PTHR18901">
    <property type="entry name" value="2-DEOXYGLUCOSE-6-PHOSPHATE PHOSPHATASE 2"/>
    <property type="match status" value="1"/>
</dbReference>
<keyword evidence="2" id="KW-1185">Reference proteome</keyword>
<sequence>MIKSLIFDFDGTIIDTETPWYYAFKDIYQEYGVDLPLELWSKCIGTSFDHFNPFQHLEQCLNQPMNREEIEIRSKEHYKKYINNVKLRDGVVHVLSEARLKGLSIAIASSSTRSWIVPYLEKHEILHYFDYIVTKDDVSQIKPNPELYVKAIELLNVKPTETIAIEDSLNGLIAAKAAGIYCVVTPNEVTKALPFEGHDLILSSLQEIGFDELITCYRK</sequence>
<dbReference type="Gene3D" id="3.40.50.1000">
    <property type="entry name" value="HAD superfamily/HAD-like"/>
    <property type="match status" value="1"/>
</dbReference>
<dbReference type="SFLD" id="SFLDS00003">
    <property type="entry name" value="Haloacid_Dehalogenase"/>
    <property type="match status" value="1"/>
</dbReference>
<dbReference type="InterPro" id="IPR041492">
    <property type="entry name" value="HAD_2"/>
</dbReference>
<organism evidence="1 2">
    <name type="scientific">Paenibacillus spongiae</name>
    <dbReference type="NCBI Taxonomy" id="2909671"/>
    <lineage>
        <taxon>Bacteria</taxon>
        <taxon>Bacillati</taxon>
        <taxon>Bacillota</taxon>
        <taxon>Bacilli</taxon>
        <taxon>Bacillales</taxon>
        <taxon>Paenibacillaceae</taxon>
        <taxon>Paenibacillus</taxon>
    </lineage>
</organism>
<dbReference type="SFLD" id="SFLDG01135">
    <property type="entry name" value="C1.5.6:_HAD__Beta-PGM__Phospha"/>
    <property type="match status" value="1"/>
</dbReference>
<protein>
    <submittedName>
        <fullName evidence="1">HAD family hydrolase</fullName>
    </submittedName>
</protein>
<proteinExistence type="predicted"/>
<dbReference type="Pfam" id="PF13419">
    <property type="entry name" value="HAD_2"/>
    <property type="match status" value="1"/>
</dbReference>
<name>A0ABY5SGI2_9BACL</name>
<reference evidence="1" key="1">
    <citation type="submission" date="2022-01" db="EMBL/GenBank/DDBJ databases">
        <title>Paenibacillus spongiae sp. nov., isolated from marine sponge.</title>
        <authorList>
            <person name="Li Z."/>
            <person name="Zhang M."/>
        </authorList>
    </citation>
    <scope>NUCLEOTIDE SEQUENCE</scope>
    <source>
        <strain evidence="1">PHS-Z3</strain>
    </source>
</reference>
<keyword evidence="1" id="KW-0378">Hydrolase</keyword>
<dbReference type="CDD" id="cd16423">
    <property type="entry name" value="HAD_BPGM-like"/>
    <property type="match status" value="1"/>
</dbReference>
<dbReference type="InterPro" id="IPR023198">
    <property type="entry name" value="PGP-like_dom2"/>
</dbReference>
<dbReference type="InterPro" id="IPR036412">
    <property type="entry name" value="HAD-like_sf"/>
</dbReference>
<dbReference type="EMBL" id="CP091430">
    <property type="protein sequence ID" value="UVI33112.1"/>
    <property type="molecule type" value="Genomic_DNA"/>
</dbReference>
<accession>A0ABY5SGI2</accession>
<dbReference type="SFLD" id="SFLDG01129">
    <property type="entry name" value="C1.5:_HAD__Beta-PGM__Phosphata"/>
    <property type="match status" value="1"/>
</dbReference>
<dbReference type="Proteomes" id="UP001057877">
    <property type="component" value="Chromosome"/>
</dbReference>
<evidence type="ECO:0000313" key="1">
    <source>
        <dbReference type="EMBL" id="UVI33112.1"/>
    </source>
</evidence>
<dbReference type="PANTHER" id="PTHR18901:SF38">
    <property type="entry name" value="PSEUDOURIDINE-5'-PHOSPHATASE"/>
    <property type="match status" value="1"/>
</dbReference>
<dbReference type="InterPro" id="IPR023214">
    <property type="entry name" value="HAD_sf"/>
</dbReference>
<dbReference type="NCBIfam" id="TIGR01509">
    <property type="entry name" value="HAD-SF-IA-v3"/>
    <property type="match status" value="1"/>
</dbReference>
<dbReference type="InterPro" id="IPR006439">
    <property type="entry name" value="HAD-SF_hydro_IA"/>
</dbReference>
<evidence type="ECO:0000313" key="2">
    <source>
        <dbReference type="Proteomes" id="UP001057877"/>
    </source>
</evidence>
<dbReference type="GO" id="GO:0016787">
    <property type="term" value="F:hydrolase activity"/>
    <property type="evidence" value="ECO:0007669"/>
    <property type="project" value="UniProtKB-KW"/>
</dbReference>
<dbReference type="SUPFAM" id="SSF56784">
    <property type="entry name" value="HAD-like"/>
    <property type="match status" value="1"/>
</dbReference>